<feature type="transmembrane region" description="Helical" evidence="3">
    <location>
        <begin position="569"/>
        <end position="593"/>
    </location>
</feature>
<dbReference type="GO" id="GO:0042910">
    <property type="term" value="F:xenobiotic transmembrane transporter activity"/>
    <property type="evidence" value="ECO:0007669"/>
    <property type="project" value="InterPro"/>
</dbReference>
<organism evidence="4 5">
    <name type="scientific">Jimgerdemannia flammicorona</name>
    <dbReference type="NCBI Taxonomy" id="994334"/>
    <lineage>
        <taxon>Eukaryota</taxon>
        <taxon>Fungi</taxon>
        <taxon>Fungi incertae sedis</taxon>
        <taxon>Mucoromycota</taxon>
        <taxon>Mucoromycotina</taxon>
        <taxon>Endogonomycetes</taxon>
        <taxon>Endogonales</taxon>
        <taxon>Endogonaceae</taxon>
        <taxon>Jimgerdemannia</taxon>
    </lineage>
</organism>
<evidence type="ECO:0000256" key="3">
    <source>
        <dbReference type="SAM" id="Phobius"/>
    </source>
</evidence>
<keyword evidence="3" id="KW-0472">Membrane</keyword>
<feature type="transmembrane region" description="Helical" evidence="3">
    <location>
        <begin position="538"/>
        <end position="557"/>
    </location>
</feature>
<protein>
    <submittedName>
        <fullName evidence="4">Mate-domain-containing protein</fullName>
    </submittedName>
</protein>
<dbReference type="PANTHER" id="PTHR11206">
    <property type="entry name" value="MULTIDRUG RESISTANCE PROTEIN"/>
    <property type="match status" value="1"/>
</dbReference>
<feature type="transmembrane region" description="Helical" evidence="3">
    <location>
        <begin position="467"/>
        <end position="490"/>
    </location>
</feature>
<dbReference type="GO" id="GO:0015297">
    <property type="term" value="F:antiporter activity"/>
    <property type="evidence" value="ECO:0007669"/>
    <property type="project" value="InterPro"/>
</dbReference>
<evidence type="ECO:0000313" key="5">
    <source>
        <dbReference type="Proteomes" id="UP000274822"/>
    </source>
</evidence>
<keyword evidence="3" id="KW-0812">Transmembrane</keyword>
<name>A0A433QJ12_9FUNG</name>
<keyword evidence="5" id="KW-1185">Reference proteome</keyword>
<keyword evidence="3" id="KW-1133">Transmembrane helix</keyword>
<reference evidence="4 5" key="1">
    <citation type="journal article" date="2018" name="New Phytol.">
        <title>Phylogenomics of Endogonaceae and evolution of mycorrhizas within Mucoromycota.</title>
        <authorList>
            <person name="Chang Y."/>
            <person name="Desiro A."/>
            <person name="Na H."/>
            <person name="Sandor L."/>
            <person name="Lipzen A."/>
            <person name="Clum A."/>
            <person name="Barry K."/>
            <person name="Grigoriev I.V."/>
            <person name="Martin F.M."/>
            <person name="Stajich J.E."/>
            <person name="Smith M.E."/>
            <person name="Bonito G."/>
            <person name="Spatafora J.W."/>
        </authorList>
    </citation>
    <scope>NUCLEOTIDE SEQUENCE [LARGE SCALE GENOMIC DNA]</scope>
    <source>
        <strain evidence="4 5">AD002</strain>
    </source>
</reference>
<dbReference type="GO" id="GO:0016020">
    <property type="term" value="C:membrane"/>
    <property type="evidence" value="ECO:0007669"/>
    <property type="project" value="InterPro"/>
</dbReference>
<sequence length="615" mass="67718">MSTYDREPLDPWRDSNNFPELQGPAVEAALANETLIDERTSLLGNRAYLDDDDDDDTYGDESGDHQERRRGIEIHASGKFWRDMRIVGPQEAKILVKYSGPLIITYMLQIGLRIVDIWFIELAAASLGGMFCMITGFALGWGMTTGKFPLSTCSSPSSHQTHNISLPPSSHGYALFAGTHGCDESANGGPDSAARRPYPGMPVCAYLHHLVQRREHPYFPRADSGACRDGSAVYLDYLASVAAYPGHCVPEEIFAIARCVPLFVVIMGYPRYRFAPHSPPSALSHRPHACHNPHSLHRLPLQHPFQHLLPPLPQSGLYRRATCHFHHLLLHHYRHDPLHPLRDRLPQVLGGLVTRRPQGVGGVLEACVSTDWAFEVCAIAAGVLGKTSLAAQSIAVSSNTFLIMIPLYVHTPRVLVFLSPTTRSLYNVFNFPFSQMSIPSSAIAISTAVRTGHNLGALRPNAARVTAWWSVVIAVFVCVTNSSLLIALRYRYARWFTDDTDVIGVVIELVPVVAATQFCMGIGAILSGVLNGSGRQRTVALLNISSYFLLGLPLGLFLCFRCDMGLVGIWWGVFAAGVIKISGEMLVVGYTNWVGEAERAVKRVREGRRVGGRQY</sequence>
<feature type="region of interest" description="Disordered" evidence="2">
    <location>
        <begin position="1"/>
        <end position="20"/>
    </location>
</feature>
<evidence type="ECO:0000256" key="1">
    <source>
        <dbReference type="ARBA" id="ARBA00010199"/>
    </source>
</evidence>
<evidence type="ECO:0000256" key="2">
    <source>
        <dbReference type="SAM" id="MobiDB-lite"/>
    </source>
</evidence>
<evidence type="ECO:0000313" key="4">
    <source>
        <dbReference type="EMBL" id="RUS29816.1"/>
    </source>
</evidence>
<dbReference type="InterPro" id="IPR002528">
    <property type="entry name" value="MATE_fam"/>
</dbReference>
<dbReference type="AlphaFoldDB" id="A0A433QJ12"/>
<proteinExistence type="inferred from homology"/>
<gene>
    <name evidence="4" type="ORF">BC938DRAFT_480200</name>
</gene>
<comment type="caution">
    <text evidence="4">The sequence shown here is derived from an EMBL/GenBank/DDBJ whole genome shotgun (WGS) entry which is preliminary data.</text>
</comment>
<comment type="similarity">
    <text evidence="1">Belongs to the multi antimicrobial extrusion (MATE) (TC 2.A.66.1) family.</text>
</comment>
<feature type="compositionally biased region" description="Basic and acidic residues" evidence="2">
    <location>
        <begin position="1"/>
        <end position="13"/>
    </location>
</feature>
<feature type="transmembrane region" description="Helical" evidence="3">
    <location>
        <begin position="118"/>
        <end position="141"/>
    </location>
</feature>
<feature type="transmembrane region" description="Helical" evidence="3">
    <location>
        <begin position="502"/>
        <end position="526"/>
    </location>
</feature>
<dbReference type="Proteomes" id="UP000274822">
    <property type="component" value="Unassembled WGS sequence"/>
</dbReference>
<accession>A0A433QJ12</accession>
<dbReference type="Pfam" id="PF01554">
    <property type="entry name" value="MatE"/>
    <property type="match status" value="1"/>
</dbReference>
<dbReference type="EMBL" id="RBNJ01004647">
    <property type="protein sequence ID" value="RUS29816.1"/>
    <property type="molecule type" value="Genomic_DNA"/>
</dbReference>